<evidence type="ECO:0000313" key="2">
    <source>
        <dbReference type="EMBL" id="AQK88167.1"/>
    </source>
</evidence>
<feature type="compositionally biased region" description="Low complexity" evidence="1">
    <location>
        <begin position="1"/>
        <end position="20"/>
    </location>
</feature>
<protein>
    <submittedName>
        <fullName evidence="2">Programmed cell death protein 5</fullName>
    </submittedName>
</protein>
<dbReference type="EMBL" id="CM000782">
    <property type="protein sequence ID" value="AQK88167.1"/>
    <property type="molecule type" value="Genomic_DNA"/>
</dbReference>
<dbReference type="IntAct" id="A0A1D6MBN2">
    <property type="interactions" value="11"/>
</dbReference>
<reference evidence="2" key="1">
    <citation type="submission" date="2015-12" db="EMBL/GenBank/DDBJ databases">
        <title>Update maize B73 reference genome by single molecule sequencing technologies.</title>
        <authorList>
            <consortium name="Maize Genome Sequencing Project"/>
            <person name="Ware D."/>
        </authorList>
    </citation>
    <scope>NUCLEOTIDE SEQUENCE</scope>
    <source>
        <tissue evidence="2">Seedling</tissue>
    </source>
</reference>
<name>A0A1D6MBN2_MAIZE</name>
<feature type="region of interest" description="Disordered" evidence="1">
    <location>
        <begin position="1"/>
        <end position="46"/>
    </location>
</feature>
<dbReference type="AlphaFoldDB" id="A0A1D6MBN2"/>
<evidence type="ECO:0000256" key="1">
    <source>
        <dbReference type="SAM" id="MobiDB-lite"/>
    </source>
</evidence>
<proteinExistence type="predicted"/>
<dbReference type="InParanoid" id="A0A1D6MBN2"/>
<sequence>MAAVTAAPAAAAATRAGDTTPSSLGVPALAETESRPSSSSFPPLPSAVAEPFRVSISSSRAAFSWYAVCSWSPSLAPLRISSSWLAFSAARRPWRRSTSARSVAASLSLVAATCSAAATSSRAWDTRTSRRRDSEDRNRFSCPTASSFSSRSRFAARRASISSAKLWSLGVLSPPLMEISKSAAAAAVGEANVSSPFSIGNPPPPLAAARWRWMRCEGGNGNRKKIVKRRSKVEVSHRRKSDQDVPIGRRGEEFSDRTAEMGRWGGKARAKTGRGLAFHSTHAEKKEKGSIRCCLIACHSSPRTPSPLK</sequence>
<accession>A0A1D6MBN2</accession>
<organism evidence="2">
    <name type="scientific">Zea mays</name>
    <name type="common">Maize</name>
    <dbReference type="NCBI Taxonomy" id="4577"/>
    <lineage>
        <taxon>Eukaryota</taxon>
        <taxon>Viridiplantae</taxon>
        <taxon>Streptophyta</taxon>
        <taxon>Embryophyta</taxon>
        <taxon>Tracheophyta</taxon>
        <taxon>Spermatophyta</taxon>
        <taxon>Magnoliopsida</taxon>
        <taxon>Liliopsida</taxon>
        <taxon>Poales</taxon>
        <taxon>Poaceae</taxon>
        <taxon>PACMAD clade</taxon>
        <taxon>Panicoideae</taxon>
        <taxon>Andropogonodae</taxon>
        <taxon>Andropogoneae</taxon>
        <taxon>Tripsacinae</taxon>
        <taxon>Zea</taxon>
    </lineage>
</organism>
<gene>
    <name evidence="2" type="ORF">ZEAMMB73_Zm00001d038885</name>
</gene>